<evidence type="ECO:0000313" key="19">
    <source>
        <dbReference type="Proteomes" id="UP000231134"/>
    </source>
</evidence>
<evidence type="ECO:0000256" key="17">
    <source>
        <dbReference type="HAMAP-Rule" id="MF_02089"/>
    </source>
</evidence>
<dbReference type="Pfam" id="PF02677">
    <property type="entry name" value="QueH"/>
    <property type="match status" value="1"/>
</dbReference>
<feature type="binding site" evidence="17">
    <location>
        <position position="116"/>
    </location>
    <ligand>
        <name>[4Fe-4S] cluster</name>
        <dbReference type="ChEBI" id="CHEBI:49883"/>
    </ligand>
</feature>
<dbReference type="GO" id="GO:0046872">
    <property type="term" value="F:metal ion binding"/>
    <property type="evidence" value="ECO:0007669"/>
    <property type="project" value="UniProtKB-KW"/>
</dbReference>
<feature type="binding site" evidence="17">
    <location>
        <position position="31"/>
    </location>
    <ligand>
        <name>[4Fe-4S] cluster</name>
        <dbReference type="ChEBI" id="CHEBI:49883"/>
    </ligand>
</feature>
<evidence type="ECO:0000256" key="10">
    <source>
        <dbReference type="ARBA" id="ARBA00023002"/>
    </source>
</evidence>
<comment type="function">
    <text evidence="1 17">Catalyzes the conversion of epoxyqueuosine (oQ) to queuosine (Q), which is a hypermodified base found in the wobble positions of tRNA(Asp), tRNA(Asn), tRNA(His) and tRNA(Tyr).</text>
</comment>
<keyword evidence="8 17" id="KW-0479">Metal-binding</keyword>
<keyword evidence="11 17" id="KW-0408">Iron</keyword>
<gene>
    <name evidence="17" type="primary">queH</name>
    <name evidence="18" type="ORF">BGX16_1942</name>
</gene>
<keyword evidence="14 17" id="KW-0676">Redox-active center</keyword>
<organism evidence="18 19">
    <name type="scientific">Hallerella succinigenes</name>
    <dbReference type="NCBI Taxonomy" id="1896222"/>
    <lineage>
        <taxon>Bacteria</taxon>
        <taxon>Pseudomonadati</taxon>
        <taxon>Fibrobacterota</taxon>
        <taxon>Fibrobacteria</taxon>
        <taxon>Fibrobacterales</taxon>
        <taxon>Fibrobacteraceae</taxon>
        <taxon>Hallerella</taxon>
    </lineage>
</organism>
<evidence type="ECO:0000256" key="7">
    <source>
        <dbReference type="ARBA" id="ARBA00022694"/>
    </source>
</evidence>
<reference evidence="18 19" key="1">
    <citation type="submission" date="2017-11" db="EMBL/GenBank/DDBJ databases">
        <title>Animal gut microbial communities from fecal samples from Wisconsin, USA.</title>
        <authorList>
            <person name="Neumann A."/>
        </authorList>
    </citation>
    <scope>NUCLEOTIDE SEQUENCE [LARGE SCALE GENOMIC DNA]</scope>
    <source>
        <strain evidence="18 19">UWS3</strain>
    </source>
</reference>
<dbReference type="RefSeq" id="WP_100425839.1">
    <property type="nucleotide sequence ID" value="NZ_PGEX01000001.1"/>
</dbReference>
<evidence type="ECO:0000256" key="8">
    <source>
        <dbReference type="ARBA" id="ARBA00022723"/>
    </source>
</evidence>
<evidence type="ECO:0000313" key="18">
    <source>
        <dbReference type="EMBL" id="PJJ41934.1"/>
    </source>
</evidence>
<name>A0A2M9A8A2_9BACT</name>
<comment type="caution">
    <text evidence="18">The sequence shown here is derived from an EMBL/GenBank/DDBJ whole genome shotgun (WGS) entry which is preliminary data.</text>
</comment>
<feature type="binding site" evidence="17">
    <location>
        <position position="32"/>
    </location>
    <ligand>
        <name>[4Fe-4S] cluster</name>
        <dbReference type="ChEBI" id="CHEBI:49883"/>
    </ligand>
</feature>
<protein>
    <recommendedName>
        <fullName evidence="5 17">Epoxyqueuosine reductase QueH</fullName>
        <ecNumber evidence="4 17">1.17.99.6</ecNumber>
    </recommendedName>
    <alternativeName>
        <fullName evidence="15 17">Queuosine biosynthesis protein QueH</fullName>
    </alternativeName>
</protein>
<sequence length="225" mass="26117">MVPVNYQRQMDDIIRRLQSKGEVPSLLLHCCCAPCSTYVLEYLSNYFRITTFYYNPNIFPIEEYKHRVAELKRFSAEFPAKHPVSFLEGNYEPARYYAAVNGLEKEREGGARCYKCFELRLGEAAKVAKELGMDYFTTTLTISPMKDADVLNHIGEEMGKLYGVKHLPSNFKKRNGFLRSTQLCKEYNLYRQYFCGCVFSKMERDRQIAEEEAKARALELSSVLV</sequence>
<dbReference type="EMBL" id="PGEX01000001">
    <property type="protein sequence ID" value="PJJ41934.1"/>
    <property type="molecule type" value="Genomic_DNA"/>
</dbReference>
<evidence type="ECO:0000256" key="9">
    <source>
        <dbReference type="ARBA" id="ARBA00022785"/>
    </source>
</evidence>
<evidence type="ECO:0000256" key="3">
    <source>
        <dbReference type="ARBA" id="ARBA00008207"/>
    </source>
</evidence>
<comment type="pathway">
    <text evidence="2 17">tRNA modification; tRNA-queuosine biosynthesis.</text>
</comment>
<evidence type="ECO:0000256" key="12">
    <source>
        <dbReference type="ARBA" id="ARBA00023014"/>
    </source>
</evidence>
<keyword evidence="12 17" id="KW-0411">Iron-sulfur</keyword>
<evidence type="ECO:0000256" key="16">
    <source>
        <dbReference type="ARBA" id="ARBA00047415"/>
    </source>
</evidence>
<accession>A0A2M9A8A2</accession>
<keyword evidence="7 17" id="KW-0819">tRNA processing</keyword>
<dbReference type="PANTHER" id="PTHR36701">
    <property type="entry name" value="EPOXYQUEUOSINE REDUCTASE QUEH"/>
    <property type="match status" value="1"/>
</dbReference>
<keyword evidence="6 17" id="KW-0004">4Fe-4S</keyword>
<evidence type="ECO:0000256" key="5">
    <source>
        <dbReference type="ARBA" id="ARBA00016895"/>
    </source>
</evidence>
<evidence type="ECO:0000256" key="15">
    <source>
        <dbReference type="ARBA" id="ARBA00031446"/>
    </source>
</evidence>
<proteinExistence type="inferred from homology"/>
<evidence type="ECO:0000256" key="14">
    <source>
        <dbReference type="ARBA" id="ARBA00023284"/>
    </source>
</evidence>
<feature type="disulfide bond" description="Redox-active" evidence="17">
    <location>
        <begin position="195"/>
        <end position="197"/>
    </location>
</feature>
<dbReference type="EC" id="1.17.99.6" evidence="4 17"/>
<keyword evidence="9 17" id="KW-0671">Queuosine biosynthesis</keyword>
<evidence type="ECO:0000256" key="2">
    <source>
        <dbReference type="ARBA" id="ARBA00004691"/>
    </source>
</evidence>
<comment type="catalytic activity">
    <reaction evidence="16 17">
        <text>epoxyqueuosine(34) in tRNA + AH2 = queuosine(34) in tRNA + A + H2O</text>
        <dbReference type="Rhea" id="RHEA:32159"/>
        <dbReference type="Rhea" id="RHEA-COMP:18571"/>
        <dbReference type="Rhea" id="RHEA-COMP:18582"/>
        <dbReference type="ChEBI" id="CHEBI:13193"/>
        <dbReference type="ChEBI" id="CHEBI:15377"/>
        <dbReference type="ChEBI" id="CHEBI:17499"/>
        <dbReference type="ChEBI" id="CHEBI:194431"/>
        <dbReference type="ChEBI" id="CHEBI:194443"/>
        <dbReference type="EC" id="1.17.99.6"/>
    </reaction>
</comment>
<dbReference type="GO" id="GO:0051539">
    <property type="term" value="F:4 iron, 4 sulfur cluster binding"/>
    <property type="evidence" value="ECO:0007669"/>
    <property type="project" value="UniProtKB-UniRule"/>
</dbReference>
<evidence type="ECO:0000256" key="11">
    <source>
        <dbReference type="ARBA" id="ARBA00023004"/>
    </source>
</evidence>
<keyword evidence="19" id="KW-1185">Reference proteome</keyword>
<feature type="binding site" evidence="17">
    <location>
        <position position="113"/>
    </location>
    <ligand>
        <name>[4Fe-4S] cluster</name>
        <dbReference type="ChEBI" id="CHEBI:49883"/>
    </ligand>
</feature>
<evidence type="ECO:0000256" key="13">
    <source>
        <dbReference type="ARBA" id="ARBA00023157"/>
    </source>
</evidence>
<comment type="similarity">
    <text evidence="3 17">Belongs to the QueH family.</text>
</comment>
<evidence type="ECO:0000256" key="4">
    <source>
        <dbReference type="ARBA" id="ARBA00012622"/>
    </source>
</evidence>
<dbReference type="InterPro" id="IPR003828">
    <property type="entry name" value="QueH"/>
</dbReference>
<dbReference type="PANTHER" id="PTHR36701:SF1">
    <property type="entry name" value="EPOXYQUEUOSINE REDUCTASE QUEH"/>
    <property type="match status" value="1"/>
</dbReference>
<dbReference type="HAMAP" id="MF_02089">
    <property type="entry name" value="QueH"/>
    <property type="match status" value="1"/>
</dbReference>
<dbReference type="UniPathway" id="UPA00392"/>
<dbReference type="GO" id="GO:0008616">
    <property type="term" value="P:tRNA queuosine(34) biosynthetic process"/>
    <property type="evidence" value="ECO:0007669"/>
    <property type="project" value="UniProtKB-UniRule"/>
</dbReference>
<dbReference type="GO" id="GO:0052693">
    <property type="term" value="F:epoxyqueuosine reductase activity"/>
    <property type="evidence" value="ECO:0007669"/>
    <property type="project" value="UniProtKB-UniRule"/>
</dbReference>
<dbReference type="AlphaFoldDB" id="A0A2M9A8A2"/>
<keyword evidence="13 17" id="KW-1015">Disulfide bond</keyword>
<evidence type="ECO:0000256" key="1">
    <source>
        <dbReference type="ARBA" id="ARBA00002268"/>
    </source>
</evidence>
<dbReference type="Proteomes" id="UP000231134">
    <property type="component" value="Unassembled WGS sequence"/>
</dbReference>
<keyword evidence="10 17" id="KW-0560">Oxidoreductase</keyword>
<evidence type="ECO:0000256" key="6">
    <source>
        <dbReference type="ARBA" id="ARBA00022485"/>
    </source>
</evidence>
<dbReference type="OrthoDB" id="9801033at2"/>